<dbReference type="GO" id="GO:0016020">
    <property type="term" value="C:membrane"/>
    <property type="evidence" value="ECO:0007669"/>
    <property type="project" value="UniProtKB-SubCell"/>
</dbReference>
<evidence type="ECO:0000313" key="14">
    <source>
        <dbReference type="Proteomes" id="UP000012073"/>
    </source>
</evidence>
<feature type="transmembrane region" description="Helical" evidence="11">
    <location>
        <begin position="1059"/>
        <end position="1081"/>
    </location>
</feature>
<keyword evidence="14" id="KW-1185">Reference proteome</keyword>
<evidence type="ECO:0000259" key="12">
    <source>
        <dbReference type="Pfam" id="PF00850"/>
    </source>
</evidence>
<sequence>MTYTPRRQVAYYYDSDVGNFYYAQGHPMKPHRMRMTHNLLVAYELFDKMDVLAAPRASERDMTRFHSDEYISFLKVITPEMLTEQIPSLGRFNVLEDCPVFDGLFEYCQIAAGGSLAGAARLNSGDSSIAINWAGGLHHAKKAEASGFCYINDCVLAILELLKVHPRVLYVDIDIHHGDGVEEAFYTTDRVMTASFHKFGDYFPGTGDVSDVGIGRGKHYSVNFPLRDGINDETYREIFVPVMARIMDWYQPNAVLPYNENYEFYGPDFRLHIAPSNMENHNTPEELQKTKARIFENLRHLPFAPSTQFMDTPRQSPLVALRNTRDGEDNRDPDQRYKSHRRKTVVDYAGSDDEDDDQCISSLRKSSKRPKRLNFPSRRKVVSTMGRTNGEKNKVGVPSLGREEYSPRRRGENQSDRVESIRLTTASGAGWRDWSRGQGHGLGSTGSKNAMADEDGVGREVTQSRELTSRGREEEMVREGKKIEEKKVELVGTSDKRTGRGHGVGENGVRESEDAMEVDSNKRVYTEEKYEAKQDRMENGRKDNEREGKKGAKSENVRESGSGKADEDMGVEEKQRDGKELETREGGAEGGEDVIRTSGDGLEMKQSFEGAEGRRAAAGENGDVGRDEANSNVEADAKSESSGADGRREKWHGRGASAGAGAGTGGAAAAGSRQRPGRWGRRCCRCGIVRAQGGGAEAIIELPRVWWFRASNLPYVLYSGVTVSRLMPPNISRISEAVTHSTRVPQRAPAIRVSASCTSTTHSTSAQTLCCCSTLLPPALPAPATHLRPNHYLLVCSLSFIMASPDLVPSKSISELSLPVHPVDHAPPTNPSHFRVEAGAPQLIRLAGFRDVFARYHNSLDNAVCDFGPDDKVDCRCDTLQGTMECDVPRSDHVSTDEHTDTLTVRAKVAEFETPLMVIRYHVTPFEEHNVLMAPDDFQPDDFQPETRPNLHRRLLAYITGDRQGHRKGTIHTRTAALLHQCVAECIGTMFIVVFGVGSVCVAILTNTSSGLWQIATVWGFGVALAILATASVSGAHLNPAVSLAMALFRPNDFSFRKLIPYWCAQYLGGVLGGAFNLMIYGPLFRYHEQQGGIVRGSAESVLTARAFGEYFPDPGLGPTIISPEAWGTGILMFVILALTDSRQKIIQNKEMLPFYIGFTVAVLITLYAPLTQAGWNPARDFGPRLVAAMAGWGKIAIPGPRNGFWVYIVGPKIGAPIGALLYDLLIARGLRE</sequence>
<dbReference type="InterPro" id="IPR037138">
    <property type="entry name" value="His_deacetylse_dom_sf"/>
</dbReference>
<dbReference type="PRINTS" id="PR01270">
    <property type="entry name" value="HDASUPER"/>
</dbReference>
<keyword evidence="6" id="KW-0378">Hydrolase</keyword>
<dbReference type="CDD" id="cd00333">
    <property type="entry name" value="MIP"/>
    <property type="match status" value="1"/>
</dbReference>
<dbReference type="GeneID" id="17325956"/>
<feature type="compositionally biased region" description="Basic and acidic residues" evidence="10">
    <location>
        <begin position="323"/>
        <end position="337"/>
    </location>
</feature>
<feature type="transmembrane region" description="Helical" evidence="11">
    <location>
        <begin position="1205"/>
        <end position="1227"/>
    </location>
</feature>
<evidence type="ECO:0000256" key="5">
    <source>
        <dbReference type="ARBA" id="ARBA00022692"/>
    </source>
</evidence>
<comment type="subcellular location">
    <subcellularLocation>
        <location evidence="1">Membrane</location>
        <topology evidence="1">Multi-pass membrane protein</topology>
    </subcellularLocation>
</comment>
<evidence type="ECO:0000256" key="7">
    <source>
        <dbReference type="ARBA" id="ARBA00022853"/>
    </source>
</evidence>
<dbReference type="InterPro" id="IPR023271">
    <property type="entry name" value="Aquaporin-like"/>
</dbReference>
<dbReference type="InterPro" id="IPR003084">
    <property type="entry name" value="HDAC_I/II"/>
</dbReference>
<dbReference type="GO" id="GO:0031507">
    <property type="term" value="P:heterochromatin formation"/>
    <property type="evidence" value="ECO:0007669"/>
    <property type="project" value="TreeGrafter"/>
</dbReference>
<dbReference type="Pfam" id="PF00230">
    <property type="entry name" value="MIP"/>
    <property type="match status" value="1"/>
</dbReference>
<evidence type="ECO:0000256" key="4">
    <source>
        <dbReference type="ARBA" id="ARBA00022448"/>
    </source>
</evidence>
<dbReference type="EMBL" id="HG001918">
    <property type="protein sequence ID" value="CDF38343.1"/>
    <property type="molecule type" value="Genomic_DNA"/>
</dbReference>
<feature type="compositionally biased region" description="Basic and acidic residues" evidence="10">
    <location>
        <begin position="467"/>
        <end position="498"/>
    </location>
</feature>
<dbReference type="SUPFAM" id="SSF81338">
    <property type="entry name" value="Aquaporin-like"/>
    <property type="match status" value="1"/>
</dbReference>
<dbReference type="KEGG" id="ccp:CHC_T00010165001"/>
<dbReference type="STRING" id="2769.R7QKP1"/>
<organism evidence="13 14">
    <name type="scientific">Chondrus crispus</name>
    <name type="common">Carrageen Irish moss</name>
    <name type="synonym">Polymorpha crispa</name>
    <dbReference type="NCBI Taxonomy" id="2769"/>
    <lineage>
        <taxon>Eukaryota</taxon>
        <taxon>Rhodophyta</taxon>
        <taxon>Florideophyceae</taxon>
        <taxon>Rhodymeniophycidae</taxon>
        <taxon>Gigartinales</taxon>
        <taxon>Gigartinaceae</taxon>
        <taxon>Chondrus</taxon>
    </lineage>
</organism>
<feature type="compositionally biased region" description="Basic residues" evidence="10">
    <location>
        <begin position="365"/>
        <end position="381"/>
    </location>
</feature>
<dbReference type="PROSITE" id="PS00221">
    <property type="entry name" value="MIP"/>
    <property type="match status" value="1"/>
</dbReference>
<feature type="compositionally biased region" description="Basic and acidic residues" evidence="10">
    <location>
        <begin position="508"/>
        <end position="558"/>
    </location>
</feature>
<feature type="compositionally biased region" description="Basic and acidic residues" evidence="10">
    <location>
        <begin position="564"/>
        <end position="587"/>
    </location>
</feature>
<keyword evidence="8 11" id="KW-1133">Transmembrane helix</keyword>
<dbReference type="CDD" id="cd09991">
    <property type="entry name" value="HDAC_classI"/>
    <property type="match status" value="1"/>
</dbReference>
<dbReference type="Gene3D" id="3.40.800.20">
    <property type="entry name" value="Histone deacetylase domain"/>
    <property type="match status" value="2"/>
</dbReference>
<dbReference type="RefSeq" id="XP_005718227.1">
    <property type="nucleotide sequence ID" value="XM_005718170.1"/>
</dbReference>
<feature type="transmembrane region" description="Helical" evidence="11">
    <location>
        <begin position="1152"/>
        <end position="1171"/>
    </location>
</feature>
<dbReference type="InterPro" id="IPR000425">
    <property type="entry name" value="MIP"/>
</dbReference>
<feature type="compositionally biased region" description="Basic and acidic residues" evidence="10">
    <location>
        <begin position="401"/>
        <end position="420"/>
    </location>
</feature>
<gene>
    <name evidence="13" type="ORF">CHC_T00010165001</name>
</gene>
<evidence type="ECO:0000313" key="13">
    <source>
        <dbReference type="EMBL" id="CDF38343.1"/>
    </source>
</evidence>
<feature type="compositionally biased region" description="Basic and acidic residues" evidence="10">
    <location>
        <begin position="611"/>
        <end position="639"/>
    </location>
</feature>
<feature type="transmembrane region" description="Helical" evidence="11">
    <location>
        <begin position="1121"/>
        <end position="1140"/>
    </location>
</feature>
<evidence type="ECO:0000256" key="9">
    <source>
        <dbReference type="ARBA" id="ARBA00023136"/>
    </source>
</evidence>
<proteinExistence type="inferred from homology"/>
<keyword evidence="4" id="KW-0813">Transport</keyword>
<dbReference type="OrthoDB" id="3222at2759"/>
<feature type="compositionally biased region" description="Gly residues" evidence="10">
    <location>
        <begin position="656"/>
        <end position="668"/>
    </location>
</feature>
<dbReference type="GO" id="GO:0141221">
    <property type="term" value="F:histone deacetylase activity, hydrolytic mechanism"/>
    <property type="evidence" value="ECO:0007669"/>
    <property type="project" value="UniProtKB-EC"/>
</dbReference>
<evidence type="ECO:0000256" key="6">
    <source>
        <dbReference type="ARBA" id="ARBA00022801"/>
    </source>
</evidence>
<evidence type="ECO:0000256" key="3">
    <source>
        <dbReference type="ARBA" id="ARBA00012111"/>
    </source>
</evidence>
<dbReference type="PRINTS" id="PR01271">
    <property type="entry name" value="HISDACETLASE"/>
</dbReference>
<dbReference type="Gene3D" id="1.20.1080.10">
    <property type="entry name" value="Glycerol uptake facilitator protein"/>
    <property type="match status" value="1"/>
</dbReference>
<evidence type="ECO:0000256" key="11">
    <source>
        <dbReference type="SAM" id="Phobius"/>
    </source>
</evidence>
<evidence type="ECO:0000256" key="1">
    <source>
        <dbReference type="ARBA" id="ARBA00004141"/>
    </source>
</evidence>
<dbReference type="InterPro" id="IPR023801">
    <property type="entry name" value="His_deacetylse_dom"/>
</dbReference>
<keyword evidence="5 11" id="KW-0812">Transmembrane</keyword>
<dbReference type="InterPro" id="IPR000286">
    <property type="entry name" value="HDACs"/>
</dbReference>
<evidence type="ECO:0000256" key="2">
    <source>
        <dbReference type="ARBA" id="ARBA00006457"/>
    </source>
</evidence>
<dbReference type="GO" id="GO:0015267">
    <property type="term" value="F:channel activity"/>
    <property type="evidence" value="ECO:0007669"/>
    <property type="project" value="InterPro"/>
</dbReference>
<dbReference type="SUPFAM" id="SSF52768">
    <property type="entry name" value="Arginase/deacetylase"/>
    <property type="match status" value="1"/>
</dbReference>
<dbReference type="AlphaFoldDB" id="R7QKP1"/>
<evidence type="ECO:0000256" key="8">
    <source>
        <dbReference type="ARBA" id="ARBA00022989"/>
    </source>
</evidence>
<dbReference type="InterPro" id="IPR022357">
    <property type="entry name" value="MIP_CS"/>
</dbReference>
<dbReference type="Pfam" id="PF00850">
    <property type="entry name" value="Hist_deacetyl"/>
    <property type="match status" value="1"/>
</dbReference>
<keyword evidence="7" id="KW-0156">Chromatin regulator</keyword>
<protein>
    <recommendedName>
        <fullName evidence="3">histone deacetylase</fullName>
        <ecNumber evidence="3">3.5.1.98</ecNumber>
    </recommendedName>
</protein>
<accession>R7QKP1</accession>
<dbReference type="Gramene" id="CDF38343">
    <property type="protein sequence ID" value="CDF38343"/>
    <property type="gene ID" value="CHC_T00010165001"/>
</dbReference>
<dbReference type="PANTHER" id="PTHR10625:SF2">
    <property type="entry name" value="HISTONE DEACETYLASE"/>
    <property type="match status" value="1"/>
</dbReference>
<dbReference type="Proteomes" id="UP000012073">
    <property type="component" value="Unassembled WGS sequence"/>
</dbReference>
<dbReference type="GO" id="GO:0070210">
    <property type="term" value="C:Rpd3L-Expanded complex"/>
    <property type="evidence" value="ECO:0007669"/>
    <property type="project" value="TreeGrafter"/>
</dbReference>
<evidence type="ECO:0000256" key="10">
    <source>
        <dbReference type="SAM" id="MobiDB-lite"/>
    </source>
</evidence>
<dbReference type="PANTHER" id="PTHR10625">
    <property type="entry name" value="HISTONE DEACETYLASE HDAC1-RELATED"/>
    <property type="match status" value="1"/>
</dbReference>
<reference evidence="14" key="1">
    <citation type="journal article" date="2013" name="Proc. Natl. Acad. Sci. U.S.A.">
        <title>Genome structure and metabolic features in the red seaweed Chondrus crispus shed light on evolution of the Archaeplastida.</title>
        <authorList>
            <person name="Collen J."/>
            <person name="Porcel B."/>
            <person name="Carre W."/>
            <person name="Ball S.G."/>
            <person name="Chaparro C."/>
            <person name="Tonon T."/>
            <person name="Barbeyron T."/>
            <person name="Michel G."/>
            <person name="Noel B."/>
            <person name="Valentin K."/>
            <person name="Elias M."/>
            <person name="Artiguenave F."/>
            <person name="Arun A."/>
            <person name="Aury J.M."/>
            <person name="Barbosa-Neto J.F."/>
            <person name="Bothwell J.H."/>
            <person name="Bouget F.Y."/>
            <person name="Brillet L."/>
            <person name="Cabello-Hurtado F."/>
            <person name="Capella-Gutierrez S."/>
            <person name="Charrier B."/>
            <person name="Cladiere L."/>
            <person name="Cock J.M."/>
            <person name="Coelho S.M."/>
            <person name="Colleoni C."/>
            <person name="Czjzek M."/>
            <person name="Da Silva C."/>
            <person name="Delage L."/>
            <person name="Denoeud F."/>
            <person name="Deschamps P."/>
            <person name="Dittami S.M."/>
            <person name="Gabaldon T."/>
            <person name="Gachon C.M."/>
            <person name="Groisillier A."/>
            <person name="Herve C."/>
            <person name="Jabbari K."/>
            <person name="Katinka M."/>
            <person name="Kloareg B."/>
            <person name="Kowalczyk N."/>
            <person name="Labadie K."/>
            <person name="Leblanc C."/>
            <person name="Lopez P.J."/>
            <person name="McLachlan D.H."/>
            <person name="Meslet-Cladiere L."/>
            <person name="Moustafa A."/>
            <person name="Nehr Z."/>
            <person name="Nyvall Collen P."/>
            <person name="Panaud O."/>
            <person name="Partensky F."/>
            <person name="Poulain J."/>
            <person name="Rensing S.A."/>
            <person name="Rousvoal S."/>
            <person name="Samson G."/>
            <person name="Symeonidi A."/>
            <person name="Weissenbach J."/>
            <person name="Zambounis A."/>
            <person name="Wincker P."/>
            <person name="Boyen C."/>
        </authorList>
    </citation>
    <scope>NUCLEOTIDE SEQUENCE [LARGE SCALE GENOMIC DNA]</scope>
    <source>
        <strain evidence="14">cv. Stackhouse</strain>
    </source>
</reference>
<dbReference type="EC" id="3.5.1.98" evidence="3"/>
<feature type="domain" description="Histone deacetylase" evidence="12">
    <location>
        <begin position="26"/>
        <end position="256"/>
    </location>
</feature>
<comment type="similarity">
    <text evidence="2">Belongs to the histone deacetylase family. HD type 1 subfamily.</text>
</comment>
<name>R7QKP1_CHOCR</name>
<keyword evidence="9 11" id="KW-0472">Membrane</keyword>
<dbReference type="InterPro" id="IPR023696">
    <property type="entry name" value="Ureohydrolase_dom_sf"/>
</dbReference>
<feature type="region of interest" description="Disordered" evidence="10">
    <location>
        <begin position="321"/>
        <end position="679"/>
    </location>
</feature>
<feature type="transmembrane region" description="Helical" evidence="11">
    <location>
        <begin position="1011"/>
        <end position="1038"/>
    </location>
</feature>